<dbReference type="PANTHER" id="PTHR47505">
    <property type="entry name" value="DNA UTILIZATION PROTEIN YHGH"/>
    <property type="match status" value="1"/>
</dbReference>
<dbReference type="Gene3D" id="3.40.50.2020">
    <property type="match status" value="1"/>
</dbReference>
<comment type="similarity">
    <text evidence="1">Belongs to the ComF/GntX family.</text>
</comment>
<accession>H8KMS1</accession>
<dbReference type="STRING" id="929556.Solca_4334"/>
<protein>
    <submittedName>
        <fullName evidence="3">Putative amidophosphoribosyltransferase</fullName>
    </submittedName>
</protein>
<dbReference type="CDD" id="cd06223">
    <property type="entry name" value="PRTases_typeI"/>
    <property type="match status" value="1"/>
</dbReference>
<dbReference type="EMBL" id="CP003349">
    <property type="protein sequence ID" value="AFD09324.1"/>
    <property type="molecule type" value="Genomic_DNA"/>
</dbReference>
<dbReference type="HOGENOM" id="CLU_054549_1_0_10"/>
<sequence length="239" mass="27050">MIGHLLSMNIFKEYINDFLSLIFPELCQACGNNLFKGETVICTFCQQHLPYTNFHLDKANPVAKQFWGKIKIEAACACFNFRKGGKVQNLLHQLKYKKQQEVGVKLGRIYGYQLRYAEPYDSVDIIIPVPLHPTKLKTRGYNQSECFAKGLAESMKIPINSNSLIKTTSNETQTKKNRFQRHENVESIYQIRDIDELSGKHILLVDDVITTGATIEACAESLLKIENVSVSVAAIAYAK</sequence>
<dbReference type="eggNOG" id="COG1040">
    <property type="taxonomic scope" value="Bacteria"/>
</dbReference>
<reference evidence="3" key="1">
    <citation type="submission" date="2012-02" db="EMBL/GenBank/DDBJ databases">
        <title>The complete genome of Solitalea canadensis DSM 3403.</title>
        <authorList>
            <consortium name="US DOE Joint Genome Institute (JGI-PGF)"/>
            <person name="Lucas S."/>
            <person name="Copeland A."/>
            <person name="Lapidus A."/>
            <person name="Glavina del Rio T."/>
            <person name="Dalin E."/>
            <person name="Tice H."/>
            <person name="Bruce D."/>
            <person name="Goodwin L."/>
            <person name="Pitluck S."/>
            <person name="Peters L."/>
            <person name="Ovchinnikova G."/>
            <person name="Lu M."/>
            <person name="Kyrpides N."/>
            <person name="Mavromatis K."/>
            <person name="Ivanova N."/>
            <person name="Brettin T."/>
            <person name="Detter J.C."/>
            <person name="Han C."/>
            <person name="Larimer F."/>
            <person name="Land M."/>
            <person name="Hauser L."/>
            <person name="Markowitz V."/>
            <person name="Cheng J.-F."/>
            <person name="Hugenholtz P."/>
            <person name="Woyke T."/>
            <person name="Wu D."/>
            <person name="Spring S."/>
            <person name="Schroeder M."/>
            <person name="Kopitz M."/>
            <person name="Brambilla E."/>
            <person name="Klenk H.-P."/>
            <person name="Eisen J.A."/>
        </authorList>
    </citation>
    <scope>NUCLEOTIDE SEQUENCE</scope>
    <source>
        <strain evidence="3">DSM 3403</strain>
    </source>
</reference>
<feature type="domain" description="Phosphoribosyltransferase" evidence="2">
    <location>
        <begin position="147"/>
        <end position="236"/>
    </location>
</feature>
<evidence type="ECO:0000313" key="3">
    <source>
        <dbReference type="EMBL" id="AFD09324.1"/>
    </source>
</evidence>
<keyword evidence="4" id="KW-1185">Reference proteome</keyword>
<dbReference type="InterPro" id="IPR051910">
    <property type="entry name" value="ComF/GntX_DNA_util-trans"/>
</dbReference>
<dbReference type="AlphaFoldDB" id="H8KMS1"/>
<organism evidence="3 4">
    <name type="scientific">Solitalea canadensis (strain ATCC 29591 / DSM 3403 / JCM 21819 / LMG 8368 / NBRC 15130 / NCIMB 12057 / USAM 9D)</name>
    <name type="common">Flexibacter canadensis</name>
    <dbReference type="NCBI Taxonomy" id="929556"/>
    <lineage>
        <taxon>Bacteria</taxon>
        <taxon>Pseudomonadati</taxon>
        <taxon>Bacteroidota</taxon>
        <taxon>Sphingobacteriia</taxon>
        <taxon>Sphingobacteriales</taxon>
        <taxon>Sphingobacteriaceae</taxon>
        <taxon>Solitalea</taxon>
    </lineage>
</organism>
<keyword evidence="3" id="KW-0328">Glycosyltransferase</keyword>
<evidence type="ECO:0000256" key="1">
    <source>
        <dbReference type="ARBA" id="ARBA00008007"/>
    </source>
</evidence>
<dbReference type="SUPFAM" id="SSF53271">
    <property type="entry name" value="PRTase-like"/>
    <property type="match status" value="1"/>
</dbReference>
<gene>
    <name evidence="3" type="ordered locus">Solca_4334</name>
</gene>
<keyword evidence="3" id="KW-0808">Transferase</keyword>
<dbReference type="PANTHER" id="PTHR47505:SF1">
    <property type="entry name" value="DNA UTILIZATION PROTEIN YHGH"/>
    <property type="match status" value="1"/>
</dbReference>
<dbReference type="InterPro" id="IPR000836">
    <property type="entry name" value="PRTase_dom"/>
</dbReference>
<dbReference type="KEGG" id="scn:Solca_4334"/>
<name>H8KMS1_SOLCM</name>
<evidence type="ECO:0000313" key="4">
    <source>
        <dbReference type="Proteomes" id="UP000007590"/>
    </source>
</evidence>
<dbReference type="GO" id="GO:0016757">
    <property type="term" value="F:glycosyltransferase activity"/>
    <property type="evidence" value="ECO:0007669"/>
    <property type="project" value="UniProtKB-KW"/>
</dbReference>
<dbReference type="Pfam" id="PF00156">
    <property type="entry name" value="Pribosyltran"/>
    <property type="match status" value="1"/>
</dbReference>
<proteinExistence type="inferred from homology"/>
<dbReference type="InterPro" id="IPR029057">
    <property type="entry name" value="PRTase-like"/>
</dbReference>
<dbReference type="Proteomes" id="UP000007590">
    <property type="component" value="Chromosome"/>
</dbReference>
<evidence type="ECO:0000259" key="2">
    <source>
        <dbReference type="Pfam" id="PF00156"/>
    </source>
</evidence>